<dbReference type="EMBL" id="CP034550">
    <property type="protein sequence ID" value="QFZ20095.1"/>
    <property type="molecule type" value="Genomic_DNA"/>
</dbReference>
<dbReference type="Gene3D" id="1.10.150.130">
    <property type="match status" value="1"/>
</dbReference>
<dbReference type="InterPro" id="IPR013762">
    <property type="entry name" value="Integrase-like_cat_sf"/>
</dbReference>
<dbReference type="GO" id="GO:0006310">
    <property type="term" value="P:DNA recombination"/>
    <property type="evidence" value="ECO:0007669"/>
    <property type="project" value="UniProtKB-KW"/>
</dbReference>
<evidence type="ECO:0000256" key="2">
    <source>
        <dbReference type="ARBA" id="ARBA00023172"/>
    </source>
</evidence>
<gene>
    <name evidence="5" type="ORF">EKG83_24135</name>
</gene>
<feature type="domain" description="Tyr recombinase" evidence="4">
    <location>
        <begin position="166"/>
        <end position="351"/>
    </location>
</feature>
<keyword evidence="2" id="KW-0233">DNA recombination</keyword>
<protein>
    <submittedName>
        <fullName evidence="5">Site-specific integrase</fullName>
    </submittedName>
</protein>
<name>A0A5Q0H2F2_SACSY</name>
<dbReference type="InterPro" id="IPR011010">
    <property type="entry name" value="DNA_brk_join_enz"/>
</dbReference>
<dbReference type="GO" id="GO:0015074">
    <property type="term" value="P:DNA integration"/>
    <property type="evidence" value="ECO:0007669"/>
    <property type="project" value="InterPro"/>
</dbReference>
<organism evidence="5 6">
    <name type="scientific">Saccharothrix syringae</name>
    <name type="common">Nocardiopsis syringae</name>
    <dbReference type="NCBI Taxonomy" id="103733"/>
    <lineage>
        <taxon>Bacteria</taxon>
        <taxon>Bacillati</taxon>
        <taxon>Actinomycetota</taxon>
        <taxon>Actinomycetes</taxon>
        <taxon>Pseudonocardiales</taxon>
        <taxon>Pseudonocardiaceae</taxon>
        <taxon>Saccharothrix</taxon>
    </lineage>
</organism>
<dbReference type="Pfam" id="PF00589">
    <property type="entry name" value="Phage_integrase"/>
    <property type="match status" value="1"/>
</dbReference>
<feature type="region of interest" description="Disordered" evidence="3">
    <location>
        <begin position="1"/>
        <end position="20"/>
    </location>
</feature>
<evidence type="ECO:0000259" key="4">
    <source>
        <dbReference type="PROSITE" id="PS51898"/>
    </source>
</evidence>
<dbReference type="PANTHER" id="PTHR30349">
    <property type="entry name" value="PHAGE INTEGRASE-RELATED"/>
    <property type="match status" value="1"/>
</dbReference>
<dbReference type="Gene3D" id="1.10.443.10">
    <property type="entry name" value="Intergrase catalytic core"/>
    <property type="match status" value="1"/>
</dbReference>
<dbReference type="InterPro" id="IPR002104">
    <property type="entry name" value="Integrase_catalytic"/>
</dbReference>
<reference evidence="6" key="1">
    <citation type="journal article" date="2021" name="Curr. Microbiol.">
        <title>Complete genome of nocamycin-producing strain Saccharothrix syringae NRRL B-16468 reveals the biosynthetic potential for secondary metabolites.</title>
        <authorList>
            <person name="Mo X."/>
            <person name="Yang S."/>
        </authorList>
    </citation>
    <scope>NUCLEOTIDE SEQUENCE [LARGE SCALE GENOMIC DNA]</scope>
    <source>
        <strain evidence="6">ATCC 51364 / DSM 43886 / JCM 6844 / KCTC 9398 / NBRC 14523 / NRRL B-16468 / INA 2240</strain>
    </source>
</reference>
<proteinExistence type="predicted"/>
<sequence length="572" mass="63012">MRSGWWRGCARSGTGRASGPVRVSWRGRGVGRRPVSEMSVVVGVGGGDVAVEDDTAGRRADGDVVTVALQAASEASRPTYRSYLNKAVAVWGSRRLDEVLPDEVRDFLGRVQATAVARRSNAGGTTAIRNAYQALSFLYRYAVQRGFLGEQQVVLRLVEMPRRQPSRRHAVNPELISQIFRVARETGVDPELDVLLLRFHLETAARTCGALALRVRDLDVDQSLVQLWEKGGTRRWQPVSPTLMGHLLDHARRRGARDDGDKVFRRLDRAPMTRKRYESLWGRLRGRLESVRVMHISTHWLRHTTVTWVERNFGYAVARAYAGHAVSHFGKYGSTHAYVKAGVEEIAAALQALTGERHPLAPPSDSATAVEGVSAAVGLHRVVDGAVERVELREWLRAEDARTAGLKSLSEWVLALYEEAGRIGRPRPGRDELVGITGASVYAVRAAQRKVAGLLRRRAQDELAVRIRRLYEEAEAAGMPRPNRGALAEATGATVSAVRGALARLGMPVREREQDARHRDLVGRIRRLCREAELAGMPRPGRAALMRATGESAHAVKLAQADIRACGGVWAD</sequence>
<dbReference type="CDD" id="cd00397">
    <property type="entry name" value="DNA_BRE_C"/>
    <property type="match status" value="1"/>
</dbReference>
<dbReference type="Proteomes" id="UP000325787">
    <property type="component" value="Chromosome"/>
</dbReference>
<dbReference type="SUPFAM" id="SSF56349">
    <property type="entry name" value="DNA breaking-rejoining enzymes"/>
    <property type="match status" value="1"/>
</dbReference>
<dbReference type="AlphaFoldDB" id="A0A5Q0H2F2"/>
<evidence type="ECO:0000256" key="1">
    <source>
        <dbReference type="ARBA" id="ARBA00023125"/>
    </source>
</evidence>
<keyword evidence="6" id="KW-1185">Reference proteome</keyword>
<evidence type="ECO:0000313" key="5">
    <source>
        <dbReference type="EMBL" id="QFZ20095.1"/>
    </source>
</evidence>
<dbReference type="PROSITE" id="PS51898">
    <property type="entry name" value="TYR_RECOMBINASE"/>
    <property type="match status" value="1"/>
</dbReference>
<accession>A0A5Q0H2F2</accession>
<dbReference type="InterPro" id="IPR050090">
    <property type="entry name" value="Tyrosine_recombinase_XerCD"/>
</dbReference>
<dbReference type="GO" id="GO:0003677">
    <property type="term" value="F:DNA binding"/>
    <property type="evidence" value="ECO:0007669"/>
    <property type="project" value="UniProtKB-KW"/>
</dbReference>
<evidence type="ECO:0000313" key="6">
    <source>
        <dbReference type="Proteomes" id="UP000325787"/>
    </source>
</evidence>
<keyword evidence="1" id="KW-0238">DNA-binding</keyword>
<evidence type="ECO:0000256" key="3">
    <source>
        <dbReference type="SAM" id="MobiDB-lite"/>
    </source>
</evidence>
<dbReference type="OrthoDB" id="864726at2"/>
<dbReference type="KEGG" id="ssyi:EKG83_24135"/>
<dbReference type="InterPro" id="IPR010998">
    <property type="entry name" value="Integrase_recombinase_N"/>
</dbReference>